<name>A0A3M7SIP9_BRAPC</name>
<protein>
    <submittedName>
        <fullName evidence="1">Uncharacterized protein</fullName>
    </submittedName>
</protein>
<dbReference type="EMBL" id="REGN01001307">
    <property type="protein sequence ID" value="RNA35646.1"/>
    <property type="molecule type" value="Genomic_DNA"/>
</dbReference>
<accession>A0A3M7SIP9</accession>
<gene>
    <name evidence="1" type="ORF">BpHYR1_029872</name>
</gene>
<dbReference type="Proteomes" id="UP000276133">
    <property type="component" value="Unassembled WGS sequence"/>
</dbReference>
<evidence type="ECO:0000313" key="1">
    <source>
        <dbReference type="EMBL" id="RNA35646.1"/>
    </source>
</evidence>
<sequence>MGLSLKSMNEESILSVNIDHSHQITLEKYFFIFNNGLIELKNLCIYIKEQAFLDQDKTIIFKIRLLLCQRIDVHDQIIN</sequence>
<proteinExistence type="predicted"/>
<dbReference type="AlphaFoldDB" id="A0A3M7SIP9"/>
<organism evidence="1 2">
    <name type="scientific">Brachionus plicatilis</name>
    <name type="common">Marine rotifer</name>
    <name type="synonym">Brachionus muelleri</name>
    <dbReference type="NCBI Taxonomy" id="10195"/>
    <lineage>
        <taxon>Eukaryota</taxon>
        <taxon>Metazoa</taxon>
        <taxon>Spiralia</taxon>
        <taxon>Gnathifera</taxon>
        <taxon>Rotifera</taxon>
        <taxon>Eurotatoria</taxon>
        <taxon>Monogononta</taxon>
        <taxon>Pseudotrocha</taxon>
        <taxon>Ploima</taxon>
        <taxon>Brachionidae</taxon>
        <taxon>Brachionus</taxon>
    </lineage>
</organism>
<reference evidence="1 2" key="1">
    <citation type="journal article" date="2018" name="Sci. Rep.">
        <title>Genomic signatures of local adaptation to the degree of environmental predictability in rotifers.</title>
        <authorList>
            <person name="Franch-Gras L."/>
            <person name="Hahn C."/>
            <person name="Garcia-Roger E.M."/>
            <person name="Carmona M.J."/>
            <person name="Serra M."/>
            <person name="Gomez A."/>
        </authorList>
    </citation>
    <scope>NUCLEOTIDE SEQUENCE [LARGE SCALE GENOMIC DNA]</scope>
    <source>
        <strain evidence="1">HYR1</strain>
    </source>
</reference>
<comment type="caution">
    <text evidence="1">The sequence shown here is derived from an EMBL/GenBank/DDBJ whole genome shotgun (WGS) entry which is preliminary data.</text>
</comment>
<evidence type="ECO:0000313" key="2">
    <source>
        <dbReference type="Proteomes" id="UP000276133"/>
    </source>
</evidence>
<keyword evidence="2" id="KW-1185">Reference proteome</keyword>